<dbReference type="PANTHER" id="PTHR43765:SF2">
    <property type="entry name" value="2-DEHYDROPANTOATE 2-REDUCTASE"/>
    <property type="match status" value="1"/>
</dbReference>
<protein>
    <submittedName>
        <fullName evidence="4">2-dehydropantoate 2-reductase</fullName>
    </submittedName>
</protein>
<dbReference type="PANTHER" id="PTHR43765">
    <property type="entry name" value="2-DEHYDROPANTOATE 2-REDUCTASE-RELATED"/>
    <property type="match status" value="1"/>
</dbReference>
<evidence type="ECO:0000256" key="1">
    <source>
        <dbReference type="ARBA" id="ARBA00022857"/>
    </source>
</evidence>
<dbReference type="AlphaFoldDB" id="A0A3M3X216"/>
<sequence>MHAEVLRVIHATAANYSSMYQDVLHGRRTEISYLLGYVCAAAMRHRCPAAHLQQLQTRLTAHLAHKGLRTD</sequence>
<dbReference type="Pfam" id="PF08546">
    <property type="entry name" value="ApbA_C"/>
    <property type="match status" value="1"/>
</dbReference>
<evidence type="ECO:0000313" key="5">
    <source>
        <dbReference type="Proteomes" id="UP000275613"/>
    </source>
</evidence>
<comment type="caution">
    <text evidence="4">The sequence shown here is derived from an EMBL/GenBank/DDBJ whole genome shotgun (WGS) entry which is preliminary data.</text>
</comment>
<dbReference type="EMBL" id="RBPV01000087">
    <property type="protein sequence ID" value="RMO64017.1"/>
    <property type="molecule type" value="Genomic_DNA"/>
</dbReference>
<accession>A0A3M3X216</accession>
<dbReference type="GO" id="GO:0008677">
    <property type="term" value="F:2-dehydropantoate 2-reductase activity"/>
    <property type="evidence" value="ECO:0007669"/>
    <property type="project" value="TreeGrafter"/>
</dbReference>
<dbReference type="GO" id="GO:0005737">
    <property type="term" value="C:cytoplasm"/>
    <property type="evidence" value="ECO:0007669"/>
    <property type="project" value="TreeGrafter"/>
</dbReference>
<dbReference type="InterPro" id="IPR050838">
    <property type="entry name" value="Ketopantoate_reductase"/>
</dbReference>
<organism evidence="4 5">
    <name type="scientific">Pseudomonas amygdali pv. eriobotryae</name>
    <dbReference type="NCBI Taxonomy" id="129137"/>
    <lineage>
        <taxon>Bacteria</taxon>
        <taxon>Pseudomonadati</taxon>
        <taxon>Pseudomonadota</taxon>
        <taxon>Gammaproteobacteria</taxon>
        <taxon>Pseudomonadales</taxon>
        <taxon>Pseudomonadaceae</taxon>
        <taxon>Pseudomonas</taxon>
        <taxon>Pseudomonas amygdali</taxon>
    </lineage>
</organism>
<keyword evidence="2" id="KW-0560">Oxidoreductase</keyword>
<proteinExistence type="predicted"/>
<dbReference type="Proteomes" id="UP000275613">
    <property type="component" value="Unassembled WGS sequence"/>
</dbReference>
<feature type="domain" description="Ketopantoate reductase C-terminal" evidence="3">
    <location>
        <begin position="3"/>
        <end position="59"/>
    </location>
</feature>
<evidence type="ECO:0000256" key="2">
    <source>
        <dbReference type="ARBA" id="ARBA00023002"/>
    </source>
</evidence>
<dbReference type="InterPro" id="IPR013752">
    <property type="entry name" value="KPA_reductase"/>
</dbReference>
<dbReference type="Gene3D" id="1.10.1040.10">
    <property type="entry name" value="N-(1-d-carboxylethyl)-l-norvaline Dehydrogenase, domain 2"/>
    <property type="match status" value="1"/>
</dbReference>
<dbReference type="GO" id="GO:0050661">
    <property type="term" value="F:NADP binding"/>
    <property type="evidence" value="ECO:0007669"/>
    <property type="project" value="TreeGrafter"/>
</dbReference>
<gene>
    <name evidence="4" type="ORF">ALQ39_05539</name>
</gene>
<keyword evidence="1" id="KW-0521">NADP</keyword>
<evidence type="ECO:0000259" key="3">
    <source>
        <dbReference type="Pfam" id="PF08546"/>
    </source>
</evidence>
<name>A0A3M3X216_PSEA0</name>
<dbReference type="InterPro" id="IPR013328">
    <property type="entry name" value="6PGD_dom2"/>
</dbReference>
<evidence type="ECO:0000313" key="4">
    <source>
        <dbReference type="EMBL" id="RMO64017.1"/>
    </source>
</evidence>
<dbReference type="SUPFAM" id="SSF48179">
    <property type="entry name" value="6-phosphogluconate dehydrogenase C-terminal domain-like"/>
    <property type="match status" value="1"/>
</dbReference>
<reference evidence="4 5" key="1">
    <citation type="submission" date="2018-08" db="EMBL/GenBank/DDBJ databases">
        <title>Recombination of ecologically and evolutionarily significant loci maintains genetic cohesion in the Pseudomonas syringae species complex.</title>
        <authorList>
            <person name="Dillon M."/>
            <person name="Thakur S."/>
            <person name="Almeida R.N.D."/>
            <person name="Weir B.S."/>
            <person name="Guttman D.S."/>
        </authorList>
    </citation>
    <scope>NUCLEOTIDE SEQUENCE [LARGE SCALE GENOMIC DNA]</scope>
    <source>
        <strain evidence="4 5">ICMP 4316</strain>
    </source>
</reference>
<dbReference type="InterPro" id="IPR008927">
    <property type="entry name" value="6-PGluconate_DH-like_C_sf"/>
</dbReference>